<sequence length="108" mass="12128">MTRGRRVQDRSRTTNLQEKKCRRIRLSSRRTGEEPRAGTGEQHATGPRVGKQATARLYTPLFRCPALTGSSINQSQLVYPPARPYTFGAHFMSLLAPHPTPKTVLPTR</sequence>
<evidence type="ECO:0000313" key="3">
    <source>
        <dbReference type="Proteomes" id="UP000324222"/>
    </source>
</evidence>
<proteinExistence type="predicted"/>
<organism evidence="2 3">
    <name type="scientific">Portunus trituberculatus</name>
    <name type="common">Swimming crab</name>
    <name type="synonym">Neptunus trituberculatus</name>
    <dbReference type="NCBI Taxonomy" id="210409"/>
    <lineage>
        <taxon>Eukaryota</taxon>
        <taxon>Metazoa</taxon>
        <taxon>Ecdysozoa</taxon>
        <taxon>Arthropoda</taxon>
        <taxon>Crustacea</taxon>
        <taxon>Multicrustacea</taxon>
        <taxon>Malacostraca</taxon>
        <taxon>Eumalacostraca</taxon>
        <taxon>Eucarida</taxon>
        <taxon>Decapoda</taxon>
        <taxon>Pleocyemata</taxon>
        <taxon>Brachyura</taxon>
        <taxon>Eubrachyura</taxon>
        <taxon>Portunoidea</taxon>
        <taxon>Portunidae</taxon>
        <taxon>Portuninae</taxon>
        <taxon>Portunus</taxon>
    </lineage>
</organism>
<feature type="compositionally biased region" description="Basic and acidic residues" evidence="1">
    <location>
        <begin position="1"/>
        <end position="12"/>
    </location>
</feature>
<evidence type="ECO:0000313" key="2">
    <source>
        <dbReference type="EMBL" id="MPC59856.1"/>
    </source>
</evidence>
<dbReference type="EMBL" id="VSRR010016927">
    <property type="protein sequence ID" value="MPC59856.1"/>
    <property type="molecule type" value="Genomic_DNA"/>
</dbReference>
<dbReference type="Proteomes" id="UP000324222">
    <property type="component" value="Unassembled WGS sequence"/>
</dbReference>
<accession>A0A5B7GQJ3</accession>
<comment type="caution">
    <text evidence="2">The sequence shown here is derived from an EMBL/GenBank/DDBJ whole genome shotgun (WGS) entry which is preliminary data.</text>
</comment>
<feature type="region of interest" description="Disordered" evidence="1">
    <location>
        <begin position="1"/>
        <end position="50"/>
    </location>
</feature>
<evidence type="ECO:0000256" key="1">
    <source>
        <dbReference type="SAM" id="MobiDB-lite"/>
    </source>
</evidence>
<keyword evidence="3" id="KW-1185">Reference proteome</keyword>
<gene>
    <name evidence="2" type="ORF">E2C01_053884</name>
</gene>
<name>A0A5B7GQJ3_PORTR</name>
<reference evidence="2 3" key="1">
    <citation type="submission" date="2019-05" db="EMBL/GenBank/DDBJ databases">
        <title>Another draft genome of Portunus trituberculatus and its Hox gene families provides insights of decapod evolution.</title>
        <authorList>
            <person name="Jeong J.-H."/>
            <person name="Song I."/>
            <person name="Kim S."/>
            <person name="Choi T."/>
            <person name="Kim D."/>
            <person name="Ryu S."/>
            <person name="Kim W."/>
        </authorList>
    </citation>
    <scope>NUCLEOTIDE SEQUENCE [LARGE SCALE GENOMIC DNA]</scope>
    <source>
        <tissue evidence="2">Muscle</tissue>
    </source>
</reference>
<dbReference type="AlphaFoldDB" id="A0A5B7GQJ3"/>
<protein>
    <submittedName>
        <fullName evidence="2">Uncharacterized protein</fullName>
    </submittedName>
</protein>